<organism evidence="3 4">
    <name type="scientific">Arthrobacter alpinus</name>
    <dbReference type="NCBI Taxonomy" id="656366"/>
    <lineage>
        <taxon>Bacteria</taxon>
        <taxon>Bacillati</taxon>
        <taxon>Actinomycetota</taxon>
        <taxon>Actinomycetes</taxon>
        <taxon>Micrococcales</taxon>
        <taxon>Micrococcaceae</taxon>
        <taxon>Arthrobacter</taxon>
    </lineage>
</organism>
<dbReference type="Pfam" id="PF13845">
    <property type="entry name" value="Septum_form"/>
    <property type="match status" value="1"/>
</dbReference>
<gene>
    <name evidence="3" type="ORF">SAMN04489740_2405</name>
</gene>
<evidence type="ECO:0000259" key="2">
    <source>
        <dbReference type="Pfam" id="PF13845"/>
    </source>
</evidence>
<feature type="domain" description="Septum formation-related" evidence="2">
    <location>
        <begin position="75"/>
        <end position="255"/>
    </location>
</feature>
<dbReference type="InterPro" id="IPR026004">
    <property type="entry name" value="Septum_form"/>
</dbReference>
<dbReference type="Proteomes" id="UP000182725">
    <property type="component" value="Unassembled WGS sequence"/>
</dbReference>
<feature type="region of interest" description="Disordered" evidence="1">
    <location>
        <begin position="1"/>
        <end position="34"/>
    </location>
</feature>
<accession>A0A1H5LCS5</accession>
<dbReference type="RefSeq" id="WP_083360748.1">
    <property type="nucleotide sequence ID" value="NZ_FNTV01000001.1"/>
</dbReference>
<protein>
    <submittedName>
        <fullName evidence="3">Septum formation</fullName>
    </submittedName>
</protein>
<sequence>MDASRLPHYAKTPGSQASRVLGHTSPCLAREPKLPRKTRRPKVVVPLLALLAVMALTACDQTIQSARQPDQGQMGSCHALMFSEEFDATSDSRPAVPCTEPHTTETFSTSTVTGALTEGIWATRRPNQQQLNALTDQLCGGDAVRSYLNAGERDAWIGLDVRAYFPTPQAWSEGDRSVRCDLVANRAKGVAAAPQLNHSLRGIMATPDAAQLRQCFMAGAQPEQQDTVCSEPHTAISVNAWLSVTTPDPAPELVQDLCEPFVLQYANDHNLPLGAVTGLTTGSQETWTLKCAMEDHL</sequence>
<name>A0A1H5LCS5_9MICC</name>
<reference evidence="3 4" key="1">
    <citation type="submission" date="2016-10" db="EMBL/GenBank/DDBJ databases">
        <authorList>
            <person name="de Groot N.N."/>
        </authorList>
    </citation>
    <scope>NUCLEOTIDE SEQUENCE [LARGE SCALE GENOMIC DNA]</scope>
    <source>
        <strain evidence="3 4">DSM 22274</strain>
    </source>
</reference>
<dbReference type="AlphaFoldDB" id="A0A1H5LCS5"/>
<evidence type="ECO:0000256" key="1">
    <source>
        <dbReference type="SAM" id="MobiDB-lite"/>
    </source>
</evidence>
<proteinExistence type="predicted"/>
<dbReference type="EMBL" id="FNTV01000001">
    <property type="protein sequence ID" value="SEE74836.1"/>
    <property type="molecule type" value="Genomic_DNA"/>
</dbReference>
<evidence type="ECO:0000313" key="4">
    <source>
        <dbReference type="Proteomes" id="UP000182725"/>
    </source>
</evidence>
<evidence type="ECO:0000313" key="3">
    <source>
        <dbReference type="EMBL" id="SEE74836.1"/>
    </source>
</evidence>